<dbReference type="EMBL" id="JAVJAF010000001">
    <property type="protein sequence ID" value="MDR6232417.1"/>
    <property type="molecule type" value="Genomic_DNA"/>
</dbReference>
<keyword evidence="9 10" id="KW-0413">Isomerase</keyword>
<evidence type="ECO:0000259" key="12">
    <source>
        <dbReference type="Pfam" id="PF01370"/>
    </source>
</evidence>
<dbReference type="CDD" id="cd05247">
    <property type="entry name" value="UDP_G4E_1_SDR_e"/>
    <property type="match status" value="1"/>
</dbReference>
<dbReference type="Proteomes" id="UP001268036">
    <property type="component" value="Unassembled WGS sequence"/>
</dbReference>
<accession>A0AAJ2BLJ1</accession>
<proteinExistence type="inferred from homology"/>
<evidence type="ECO:0000256" key="1">
    <source>
        <dbReference type="ARBA" id="ARBA00000083"/>
    </source>
</evidence>
<dbReference type="PANTHER" id="PTHR43725">
    <property type="entry name" value="UDP-GLUCOSE 4-EPIMERASE"/>
    <property type="match status" value="1"/>
</dbReference>
<evidence type="ECO:0000256" key="7">
    <source>
        <dbReference type="ARBA" id="ARBA00023027"/>
    </source>
</evidence>
<dbReference type="Gene3D" id="3.40.50.720">
    <property type="entry name" value="NAD(P)-binding Rossmann-like Domain"/>
    <property type="match status" value="1"/>
</dbReference>
<reference evidence="13" key="1">
    <citation type="submission" date="2023-08" db="EMBL/GenBank/DDBJ databases">
        <title>Functional and genomic diversity of the sorghum phyllosphere microbiome.</title>
        <authorList>
            <person name="Shade A."/>
        </authorList>
    </citation>
    <scope>NUCLEOTIDE SEQUENCE</scope>
    <source>
        <strain evidence="13">SORGH_AS_0201</strain>
    </source>
</reference>
<comment type="subunit">
    <text evidence="10">Homodimer.</text>
</comment>
<evidence type="ECO:0000256" key="3">
    <source>
        <dbReference type="ARBA" id="ARBA00004947"/>
    </source>
</evidence>
<sequence>MLMITGGAGYIGSHTTLELLRAGHEVVILDNLVNSRQEAVQRIATLAGRAPRFVQGDVRDRPLLDRLLRELPITGVLHFAGLKAVGESVQHPLRYFDNNVGGTLVLCQAMAAAGVHQLVFSSSATVYGHCTPPISESCPTAEPTNPYGQSKLMAEQVLRGLATADPHWSIAVLRYFNPIGAHPSGLIGEDPQGTPNNLVPYLLQVASGRRPWLEIYGDDYPTADGTGVRDYLHVQDLARGHLAALNALAERPGVSLWNLGTGRGHSVREVVATLERQLGRTIPCRVAPRRAGDVTLCWADPDKAWRELGWRAERELSTMLEDAWRWQSLNPQGYRKTSKATIAVEEPVQEKEPSRAPNSRFA</sequence>
<keyword evidence="10" id="KW-0119">Carbohydrate metabolism</keyword>
<evidence type="ECO:0000256" key="6">
    <source>
        <dbReference type="ARBA" id="ARBA00018569"/>
    </source>
</evidence>
<dbReference type="InterPro" id="IPR005886">
    <property type="entry name" value="UDP_G4E"/>
</dbReference>
<dbReference type="InterPro" id="IPR036291">
    <property type="entry name" value="NAD(P)-bd_dom_sf"/>
</dbReference>
<keyword evidence="7 10" id="KW-0520">NAD</keyword>
<evidence type="ECO:0000313" key="14">
    <source>
        <dbReference type="Proteomes" id="UP001268036"/>
    </source>
</evidence>
<dbReference type="Pfam" id="PF01370">
    <property type="entry name" value="Epimerase"/>
    <property type="match status" value="1"/>
</dbReference>
<name>A0AAJ2BLJ1_9PSED</name>
<comment type="catalytic activity">
    <reaction evidence="1 10">
        <text>UDP-alpha-D-glucose = UDP-alpha-D-galactose</text>
        <dbReference type="Rhea" id="RHEA:22168"/>
        <dbReference type="ChEBI" id="CHEBI:58885"/>
        <dbReference type="ChEBI" id="CHEBI:66914"/>
        <dbReference type="EC" id="5.1.3.2"/>
    </reaction>
</comment>
<protein>
    <recommendedName>
        <fullName evidence="6 10">UDP-glucose 4-epimerase</fullName>
        <ecNumber evidence="5 10">5.1.3.2</ecNumber>
    </recommendedName>
</protein>
<comment type="cofactor">
    <cofactor evidence="2 10">
        <name>NAD(+)</name>
        <dbReference type="ChEBI" id="CHEBI:57540"/>
    </cofactor>
</comment>
<evidence type="ECO:0000256" key="11">
    <source>
        <dbReference type="SAM" id="MobiDB-lite"/>
    </source>
</evidence>
<dbReference type="GO" id="GO:0005829">
    <property type="term" value="C:cytosol"/>
    <property type="evidence" value="ECO:0007669"/>
    <property type="project" value="TreeGrafter"/>
</dbReference>
<evidence type="ECO:0000313" key="13">
    <source>
        <dbReference type="EMBL" id="MDR6232417.1"/>
    </source>
</evidence>
<feature type="region of interest" description="Disordered" evidence="11">
    <location>
        <begin position="340"/>
        <end position="362"/>
    </location>
</feature>
<dbReference type="GO" id="GO:0003978">
    <property type="term" value="F:UDP-glucose 4-epimerase activity"/>
    <property type="evidence" value="ECO:0007669"/>
    <property type="project" value="UniProtKB-UniRule"/>
</dbReference>
<dbReference type="PANTHER" id="PTHR43725:SF47">
    <property type="entry name" value="UDP-GLUCOSE 4-EPIMERASE"/>
    <property type="match status" value="1"/>
</dbReference>
<dbReference type="AlphaFoldDB" id="A0AAJ2BLJ1"/>
<dbReference type="InterPro" id="IPR001509">
    <property type="entry name" value="Epimerase_deHydtase"/>
</dbReference>
<evidence type="ECO:0000256" key="9">
    <source>
        <dbReference type="ARBA" id="ARBA00023235"/>
    </source>
</evidence>
<keyword evidence="8" id="KW-0299">Galactose metabolism</keyword>
<evidence type="ECO:0000256" key="2">
    <source>
        <dbReference type="ARBA" id="ARBA00001911"/>
    </source>
</evidence>
<organism evidence="13 14">
    <name type="scientific">Pseudomonas oryzihabitans</name>
    <dbReference type="NCBI Taxonomy" id="47885"/>
    <lineage>
        <taxon>Bacteria</taxon>
        <taxon>Pseudomonadati</taxon>
        <taxon>Pseudomonadota</taxon>
        <taxon>Gammaproteobacteria</taxon>
        <taxon>Pseudomonadales</taxon>
        <taxon>Pseudomonadaceae</taxon>
        <taxon>Pseudomonas</taxon>
    </lineage>
</organism>
<gene>
    <name evidence="13" type="ORF">QE440_000158</name>
</gene>
<evidence type="ECO:0000256" key="4">
    <source>
        <dbReference type="ARBA" id="ARBA00007637"/>
    </source>
</evidence>
<dbReference type="GO" id="GO:0006012">
    <property type="term" value="P:galactose metabolic process"/>
    <property type="evidence" value="ECO:0007669"/>
    <property type="project" value="UniProtKB-KW"/>
</dbReference>
<dbReference type="NCBIfam" id="TIGR01179">
    <property type="entry name" value="galE"/>
    <property type="match status" value="1"/>
</dbReference>
<dbReference type="Gene3D" id="3.90.25.10">
    <property type="entry name" value="UDP-galactose 4-epimerase, domain 1"/>
    <property type="match status" value="1"/>
</dbReference>
<evidence type="ECO:0000256" key="5">
    <source>
        <dbReference type="ARBA" id="ARBA00013189"/>
    </source>
</evidence>
<dbReference type="EC" id="5.1.3.2" evidence="5 10"/>
<dbReference type="RefSeq" id="WP_058788233.1">
    <property type="nucleotide sequence ID" value="NZ_JAVJAF010000001.1"/>
</dbReference>
<dbReference type="NCBIfam" id="NF007956">
    <property type="entry name" value="PRK10675.1"/>
    <property type="match status" value="1"/>
</dbReference>
<evidence type="ECO:0000256" key="8">
    <source>
        <dbReference type="ARBA" id="ARBA00023144"/>
    </source>
</evidence>
<comment type="similarity">
    <text evidence="4 10">Belongs to the NAD(P)-dependent epimerase/dehydratase family.</text>
</comment>
<comment type="pathway">
    <text evidence="3 10">Carbohydrate metabolism; galactose metabolism.</text>
</comment>
<evidence type="ECO:0000256" key="10">
    <source>
        <dbReference type="RuleBase" id="RU366046"/>
    </source>
</evidence>
<dbReference type="SUPFAM" id="SSF51735">
    <property type="entry name" value="NAD(P)-binding Rossmann-fold domains"/>
    <property type="match status" value="1"/>
</dbReference>
<feature type="domain" description="NAD-dependent epimerase/dehydratase" evidence="12">
    <location>
        <begin position="3"/>
        <end position="260"/>
    </location>
</feature>
<comment type="caution">
    <text evidence="13">The sequence shown here is derived from an EMBL/GenBank/DDBJ whole genome shotgun (WGS) entry which is preliminary data.</text>
</comment>